<keyword evidence="2" id="KW-0805">Transcription regulation</keyword>
<protein>
    <submittedName>
        <fullName evidence="7">RNA polymerase sigma factor, sigma-70 family</fullName>
    </submittedName>
</protein>
<dbReference type="Proteomes" id="UP000199002">
    <property type="component" value="Unassembled WGS sequence"/>
</dbReference>
<dbReference type="GO" id="GO:0003677">
    <property type="term" value="F:DNA binding"/>
    <property type="evidence" value="ECO:0007669"/>
    <property type="project" value="InterPro"/>
</dbReference>
<dbReference type="Pfam" id="PF08281">
    <property type="entry name" value="Sigma70_r4_2"/>
    <property type="match status" value="1"/>
</dbReference>
<feature type="domain" description="RNA polymerase sigma factor 70 region 4 type 2" evidence="6">
    <location>
        <begin position="115"/>
        <end position="164"/>
    </location>
</feature>
<dbReference type="SUPFAM" id="SSF88659">
    <property type="entry name" value="Sigma3 and sigma4 domains of RNA polymerase sigma factors"/>
    <property type="match status" value="1"/>
</dbReference>
<feature type="domain" description="RNA polymerase sigma-70 region 2" evidence="5">
    <location>
        <begin position="31"/>
        <end position="84"/>
    </location>
</feature>
<evidence type="ECO:0000256" key="2">
    <source>
        <dbReference type="ARBA" id="ARBA00023015"/>
    </source>
</evidence>
<reference evidence="8" key="1">
    <citation type="submission" date="2016-10" db="EMBL/GenBank/DDBJ databases">
        <authorList>
            <person name="Varghese N."/>
            <person name="Submissions S."/>
        </authorList>
    </citation>
    <scope>NUCLEOTIDE SEQUENCE [LARGE SCALE GENOMIC DNA]</scope>
    <source>
        <strain evidence="8">DSM 25157</strain>
    </source>
</reference>
<evidence type="ECO:0000256" key="3">
    <source>
        <dbReference type="ARBA" id="ARBA00023082"/>
    </source>
</evidence>
<comment type="similarity">
    <text evidence="1">Belongs to the sigma-70 factor family. ECF subfamily.</text>
</comment>
<accession>A0A1H4BWE9</accession>
<organism evidence="7 8">
    <name type="scientific">Acidovorax soli</name>
    <dbReference type="NCBI Taxonomy" id="592050"/>
    <lineage>
        <taxon>Bacteria</taxon>
        <taxon>Pseudomonadati</taxon>
        <taxon>Pseudomonadota</taxon>
        <taxon>Betaproteobacteria</taxon>
        <taxon>Burkholderiales</taxon>
        <taxon>Comamonadaceae</taxon>
        <taxon>Acidovorax</taxon>
    </lineage>
</organism>
<dbReference type="InterPro" id="IPR013325">
    <property type="entry name" value="RNA_pol_sigma_r2"/>
</dbReference>
<dbReference type="NCBIfam" id="TIGR02937">
    <property type="entry name" value="sigma70-ECF"/>
    <property type="match status" value="1"/>
</dbReference>
<evidence type="ECO:0000259" key="6">
    <source>
        <dbReference type="Pfam" id="PF08281"/>
    </source>
</evidence>
<dbReference type="Gene3D" id="1.10.10.10">
    <property type="entry name" value="Winged helix-like DNA-binding domain superfamily/Winged helix DNA-binding domain"/>
    <property type="match status" value="1"/>
</dbReference>
<sequence>MATAADHTPLILAAQTGDPAAIGRLLAVCQADARRYARRHCHASDVDDAVQESLLTISRKVKGLKAAAAFSSWLFVVIKRECRRLERMMFRHEPLEEEIAEQQLACRSDDALRIDLAHALESLPAHYLEVILLRDFEELTIAEIAERLDENAPAIKSRLHRARELVREYLLGGGGEPAAQPKIKAGGKS</sequence>
<dbReference type="Gene3D" id="1.10.1740.10">
    <property type="match status" value="1"/>
</dbReference>
<dbReference type="PANTHER" id="PTHR43133:SF51">
    <property type="entry name" value="RNA POLYMERASE SIGMA FACTOR"/>
    <property type="match status" value="1"/>
</dbReference>
<dbReference type="CDD" id="cd06171">
    <property type="entry name" value="Sigma70_r4"/>
    <property type="match status" value="1"/>
</dbReference>
<dbReference type="EMBL" id="FNQJ01000016">
    <property type="protein sequence ID" value="SEA52429.1"/>
    <property type="molecule type" value="Genomic_DNA"/>
</dbReference>
<keyword evidence="3" id="KW-0731">Sigma factor</keyword>
<dbReference type="InterPro" id="IPR013324">
    <property type="entry name" value="RNA_pol_sigma_r3/r4-like"/>
</dbReference>
<dbReference type="GO" id="GO:0006352">
    <property type="term" value="P:DNA-templated transcription initiation"/>
    <property type="evidence" value="ECO:0007669"/>
    <property type="project" value="InterPro"/>
</dbReference>
<dbReference type="InterPro" id="IPR014284">
    <property type="entry name" value="RNA_pol_sigma-70_dom"/>
</dbReference>
<dbReference type="SUPFAM" id="SSF88946">
    <property type="entry name" value="Sigma2 domain of RNA polymerase sigma factors"/>
    <property type="match status" value="1"/>
</dbReference>
<dbReference type="GO" id="GO:0016987">
    <property type="term" value="F:sigma factor activity"/>
    <property type="evidence" value="ECO:0007669"/>
    <property type="project" value="UniProtKB-KW"/>
</dbReference>
<dbReference type="RefSeq" id="WP_092698754.1">
    <property type="nucleotide sequence ID" value="NZ_CAXIQL010000092.1"/>
</dbReference>
<dbReference type="AlphaFoldDB" id="A0A1H4BWE9"/>
<keyword evidence="8" id="KW-1185">Reference proteome</keyword>
<dbReference type="Pfam" id="PF04542">
    <property type="entry name" value="Sigma70_r2"/>
    <property type="match status" value="1"/>
</dbReference>
<proteinExistence type="inferred from homology"/>
<dbReference type="STRING" id="592050.SAMN05421875_11622"/>
<dbReference type="InterPro" id="IPR013249">
    <property type="entry name" value="RNA_pol_sigma70_r4_t2"/>
</dbReference>
<evidence type="ECO:0000313" key="7">
    <source>
        <dbReference type="EMBL" id="SEA52429.1"/>
    </source>
</evidence>
<dbReference type="InterPro" id="IPR039425">
    <property type="entry name" value="RNA_pol_sigma-70-like"/>
</dbReference>
<dbReference type="GeneID" id="34232188"/>
<dbReference type="PANTHER" id="PTHR43133">
    <property type="entry name" value="RNA POLYMERASE ECF-TYPE SIGMA FACTO"/>
    <property type="match status" value="1"/>
</dbReference>
<dbReference type="InterPro" id="IPR007627">
    <property type="entry name" value="RNA_pol_sigma70_r2"/>
</dbReference>
<evidence type="ECO:0000259" key="5">
    <source>
        <dbReference type="Pfam" id="PF04542"/>
    </source>
</evidence>
<name>A0A1H4BWE9_9BURK</name>
<evidence type="ECO:0000256" key="4">
    <source>
        <dbReference type="ARBA" id="ARBA00023163"/>
    </source>
</evidence>
<gene>
    <name evidence="7" type="ORF">SAMN05421875_11622</name>
</gene>
<evidence type="ECO:0000256" key="1">
    <source>
        <dbReference type="ARBA" id="ARBA00010641"/>
    </source>
</evidence>
<dbReference type="InterPro" id="IPR036388">
    <property type="entry name" value="WH-like_DNA-bd_sf"/>
</dbReference>
<evidence type="ECO:0000313" key="8">
    <source>
        <dbReference type="Proteomes" id="UP000199002"/>
    </source>
</evidence>
<keyword evidence="4" id="KW-0804">Transcription</keyword>